<evidence type="ECO:0008006" key="3">
    <source>
        <dbReference type="Google" id="ProtNLM"/>
    </source>
</evidence>
<organism evidence="1 2">
    <name type="scientific">Pseudomonas syringae pv. theae</name>
    <dbReference type="NCBI Taxonomy" id="103985"/>
    <lineage>
        <taxon>Bacteria</taxon>
        <taxon>Pseudomonadati</taxon>
        <taxon>Pseudomonadota</taxon>
        <taxon>Gammaproteobacteria</taxon>
        <taxon>Pseudomonadales</taxon>
        <taxon>Pseudomonadaceae</taxon>
        <taxon>Pseudomonas</taxon>
        <taxon>Pseudomonas syringae</taxon>
    </lineage>
</organism>
<dbReference type="NCBIfam" id="TIGR02448">
    <property type="entry name" value="conserverd hypothetical protein"/>
    <property type="match status" value="1"/>
</dbReference>
<dbReference type="AlphaFoldDB" id="A0A3M5MV51"/>
<dbReference type="InterPro" id="IPR012661">
    <property type="entry name" value="CHP02448"/>
</dbReference>
<dbReference type="Pfam" id="PF09498">
    <property type="entry name" value="DUF2388"/>
    <property type="match status" value="1"/>
</dbReference>
<dbReference type="Proteomes" id="UP000282636">
    <property type="component" value="Unassembled WGS sequence"/>
</dbReference>
<protein>
    <recommendedName>
        <fullName evidence="3">DUF2388 domain-containing protein</fullName>
    </recommendedName>
</protein>
<evidence type="ECO:0000313" key="2">
    <source>
        <dbReference type="Proteomes" id="UP000282636"/>
    </source>
</evidence>
<dbReference type="EMBL" id="RBTL01000238">
    <property type="protein sequence ID" value="RMT64009.1"/>
    <property type="molecule type" value="Genomic_DNA"/>
</dbReference>
<proteinExistence type="predicted"/>
<name>A0A3M5MV51_PSESX</name>
<reference evidence="1 2" key="1">
    <citation type="submission" date="2018-08" db="EMBL/GenBank/DDBJ databases">
        <title>Recombination of ecologically and evolutionarily significant loci maintains genetic cohesion in the Pseudomonas syringae species complex.</title>
        <authorList>
            <person name="Dillon M."/>
            <person name="Thakur S."/>
            <person name="Almeida R.N.D."/>
            <person name="Weir B.S."/>
            <person name="Guttman D.S."/>
        </authorList>
    </citation>
    <scope>NUCLEOTIDE SEQUENCE [LARGE SCALE GENOMIC DNA]</scope>
    <source>
        <strain evidence="1 2">ICMP 3934</strain>
    </source>
</reference>
<comment type="caution">
    <text evidence="1">The sequence shown here is derived from an EMBL/GenBank/DDBJ whole genome shotgun (WGS) entry which is preliminary data.</text>
</comment>
<sequence>MGPSSVSPPLPRTNTPTAQLCYCARSQQTLAIALTACISIQRAPDGFANERNGYGPNTVVLSTVASGLLTTMAADKVADFFRPARDDALAFVGSDGEIRGAQFEQAVQHYRSISAQHRMSELQLAQAIAAIY</sequence>
<accession>A0A3M5MV51</accession>
<evidence type="ECO:0000313" key="1">
    <source>
        <dbReference type="EMBL" id="RMT64009.1"/>
    </source>
</evidence>
<gene>
    <name evidence="1" type="ORF">ALP44_100896</name>
</gene>